<feature type="chain" id="PRO_5045912594" evidence="1">
    <location>
        <begin position="19"/>
        <end position="109"/>
    </location>
</feature>
<accession>A0ABS1FX30</accession>
<protein>
    <submittedName>
        <fullName evidence="2">Uncharacterized protein</fullName>
    </submittedName>
</protein>
<dbReference type="EMBL" id="JAENHK010000010">
    <property type="protein sequence ID" value="MBK1896969.1"/>
    <property type="molecule type" value="Genomic_DNA"/>
</dbReference>
<gene>
    <name evidence="2" type="ORF">JHL15_14465</name>
</gene>
<reference evidence="3" key="1">
    <citation type="submission" date="2021-01" db="EMBL/GenBank/DDBJ databases">
        <title>Genome public.</title>
        <authorList>
            <person name="Liu C."/>
            <person name="Sun Q."/>
        </authorList>
    </citation>
    <scope>NUCLEOTIDE SEQUENCE [LARGE SCALE GENOMIC DNA]</scope>
    <source>
        <strain evidence="3">YIM B02567</strain>
    </source>
</reference>
<keyword evidence="1" id="KW-0732">Signal</keyword>
<organism evidence="2 3">
    <name type="scientific">Chryseobacterium paridis</name>
    <dbReference type="NCBI Taxonomy" id="2800328"/>
    <lineage>
        <taxon>Bacteria</taxon>
        <taxon>Pseudomonadati</taxon>
        <taxon>Bacteroidota</taxon>
        <taxon>Flavobacteriia</taxon>
        <taxon>Flavobacteriales</taxon>
        <taxon>Weeksellaceae</taxon>
        <taxon>Chryseobacterium group</taxon>
        <taxon>Chryseobacterium</taxon>
    </lineage>
</organism>
<comment type="caution">
    <text evidence="2">The sequence shown here is derived from an EMBL/GenBank/DDBJ whole genome shotgun (WGS) entry which is preliminary data.</text>
</comment>
<evidence type="ECO:0000256" key="1">
    <source>
        <dbReference type="SAM" id="SignalP"/>
    </source>
</evidence>
<dbReference type="Proteomes" id="UP000628669">
    <property type="component" value="Unassembled WGS sequence"/>
</dbReference>
<keyword evidence="3" id="KW-1185">Reference proteome</keyword>
<sequence>MKKLILILGISTSSIVCAASPIKNDVKTSTEIIKIQNQINLEQNSIKKIRFNGFIAYDTNCCGTCYQYGTYTEQDLGNGINYWEFESASQATSSTVITPPCTGAGSYLG</sequence>
<proteinExistence type="predicted"/>
<dbReference type="RefSeq" id="WP_200246846.1">
    <property type="nucleotide sequence ID" value="NZ_JAENHK010000010.1"/>
</dbReference>
<evidence type="ECO:0000313" key="2">
    <source>
        <dbReference type="EMBL" id="MBK1896969.1"/>
    </source>
</evidence>
<name>A0ABS1FX30_9FLAO</name>
<feature type="signal peptide" evidence="1">
    <location>
        <begin position="1"/>
        <end position="18"/>
    </location>
</feature>
<evidence type="ECO:0000313" key="3">
    <source>
        <dbReference type="Proteomes" id="UP000628669"/>
    </source>
</evidence>